<sequence>MKRTSVLLYAFLCCFALLPPHARANLPTEELQLQTMQVYACRVLDSLMLLRGEGFQEGHASQLKNDLATLDNAVKGYAKADDGLKNAYQELLTRVRNGAAYGPKEDDLPWTYAKDLSRALRDFLGQVERFVPPATKPGELPLWQLPVRVEYLSAQYLGRAYLGGLEIAREQPQAYLGQDESTLLPLLDQRIAQLPQDEAGKKLQVRWKYLSQALQDMNSRSNALVSVSGRPWAPIIVERHSRELASQLMQLSQAQ</sequence>
<gene>
    <name evidence="2" type="ORF">SAMN05216272_10895</name>
</gene>
<dbReference type="Proteomes" id="UP000199636">
    <property type="component" value="Unassembled WGS sequence"/>
</dbReference>
<evidence type="ECO:0000256" key="1">
    <source>
        <dbReference type="SAM" id="SignalP"/>
    </source>
</evidence>
<keyword evidence="1" id="KW-0732">Signal</keyword>
<proteinExistence type="predicted"/>
<name>A0A1G8JW57_9PSED</name>
<evidence type="ECO:0000313" key="2">
    <source>
        <dbReference type="EMBL" id="SDI35333.1"/>
    </source>
</evidence>
<accession>A0A1G8JW57</accession>
<feature type="signal peptide" evidence="1">
    <location>
        <begin position="1"/>
        <end position="24"/>
    </location>
</feature>
<organism evidence="2 3">
    <name type="scientific">Pseudomonas panipatensis</name>
    <dbReference type="NCBI Taxonomy" id="428992"/>
    <lineage>
        <taxon>Bacteria</taxon>
        <taxon>Pseudomonadati</taxon>
        <taxon>Pseudomonadota</taxon>
        <taxon>Gammaproteobacteria</taxon>
        <taxon>Pseudomonadales</taxon>
        <taxon>Pseudomonadaceae</taxon>
        <taxon>Pseudomonas</taxon>
    </lineage>
</organism>
<dbReference type="RefSeq" id="WP_090264991.1">
    <property type="nucleotide sequence ID" value="NZ_FNDS01000008.1"/>
</dbReference>
<evidence type="ECO:0000313" key="3">
    <source>
        <dbReference type="Proteomes" id="UP000199636"/>
    </source>
</evidence>
<dbReference type="EMBL" id="FNDS01000008">
    <property type="protein sequence ID" value="SDI35333.1"/>
    <property type="molecule type" value="Genomic_DNA"/>
</dbReference>
<keyword evidence="3" id="KW-1185">Reference proteome</keyword>
<protein>
    <submittedName>
        <fullName evidence="2">Uncharacterized protein</fullName>
    </submittedName>
</protein>
<dbReference type="AlphaFoldDB" id="A0A1G8JW57"/>
<reference evidence="3" key="1">
    <citation type="submission" date="2016-10" db="EMBL/GenBank/DDBJ databases">
        <authorList>
            <person name="Varghese N."/>
            <person name="Submissions S."/>
        </authorList>
    </citation>
    <scope>NUCLEOTIDE SEQUENCE [LARGE SCALE GENOMIC DNA]</scope>
    <source>
        <strain evidence="3">CCM 7469</strain>
    </source>
</reference>
<feature type="chain" id="PRO_5011632374" evidence="1">
    <location>
        <begin position="25"/>
        <end position="255"/>
    </location>
</feature>
<dbReference type="OrthoDB" id="6833907at2"/>